<keyword evidence="5" id="KW-1185">Reference proteome</keyword>
<keyword evidence="2" id="KW-0560">Oxidoreductase</keyword>
<dbReference type="SUPFAM" id="SSF51905">
    <property type="entry name" value="FAD/NAD(P)-binding domain"/>
    <property type="match status" value="1"/>
</dbReference>
<comment type="caution">
    <text evidence="4">The sequence shown here is derived from an EMBL/GenBank/DDBJ whole genome shotgun (WGS) entry which is preliminary data.</text>
</comment>
<dbReference type="AlphaFoldDB" id="A0A133V3E6"/>
<evidence type="ECO:0000313" key="4">
    <source>
        <dbReference type="EMBL" id="KXB00960.1"/>
    </source>
</evidence>
<dbReference type="InterPro" id="IPR036188">
    <property type="entry name" value="FAD/NAD-bd_sf"/>
</dbReference>
<dbReference type="Pfam" id="PF07992">
    <property type="entry name" value="Pyr_redox_2"/>
    <property type="match status" value="1"/>
</dbReference>
<evidence type="ECO:0000256" key="2">
    <source>
        <dbReference type="ARBA" id="ARBA00023002"/>
    </source>
</evidence>
<accession>A0A133V3E6</accession>
<dbReference type="Gene3D" id="3.50.50.60">
    <property type="entry name" value="FAD/NAD(P)-binding domain"/>
    <property type="match status" value="1"/>
</dbReference>
<dbReference type="PANTHER" id="PTHR48105">
    <property type="entry name" value="THIOREDOXIN REDUCTASE 1-RELATED-RELATED"/>
    <property type="match status" value="1"/>
</dbReference>
<evidence type="ECO:0000313" key="5">
    <source>
        <dbReference type="Proteomes" id="UP000070400"/>
    </source>
</evidence>
<dbReference type="InterPro" id="IPR050097">
    <property type="entry name" value="Ferredoxin-NADP_redctase_2"/>
</dbReference>
<evidence type="ECO:0000259" key="3">
    <source>
        <dbReference type="Pfam" id="PF07992"/>
    </source>
</evidence>
<evidence type="ECO:0000256" key="1">
    <source>
        <dbReference type="ARBA" id="ARBA00022630"/>
    </source>
</evidence>
<gene>
    <name evidence="4" type="ORF">AKJ43_03810</name>
</gene>
<reference evidence="4 5" key="1">
    <citation type="journal article" date="2016" name="Sci. Rep.">
        <title>Metabolic traits of an uncultured archaeal lineage -MSBL1- from brine pools of the Red Sea.</title>
        <authorList>
            <person name="Mwirichia R."/>
            <person name="Alam I."/>
            <person name="Rashid M."/>
            <person name="Vinu M."/>
            <person name="Ba-Alawi W."/>
            <person name="Anthony Kamau A."/>
            <person name="Kamanda Ngugi D."/>
            <person name="Goker M."/>
            <person name="Klenk H.P."/>
            <person name="Bajic V."/>
            <person name="Stingl U."/>
        </authorList>
    </citation>
    <scope>NUCLEOTIDE SEQUENCE [LARGE SCALE GENOMIC DNA]</scope>
    <source>
        <strain evidence="4">SCGC-AAA261D19</strain>
    </source>
</reference>
<keyword evidence="1" id="KW-0285">Flavoprotein</keyword>
<protein>
    <recommendedName>
        <fullName evidence="3">FAD/NAD(P)-binding domain-containing protein</fullName>
    </recommendedName>
</protein>
<dbReference type="PRINTS" id="PR00469">
    <property type="entry name" value="PNDRDTASEII"/>
</dbReference>
<proteinExistence type="predicted"/>
<organism evidence="4 5">
    <name type="scientific">candidate division MSBL1 archaeon SCGC-AAA261D19</name>
    <dbReference type="NCBI Taxonomy" id="1698273"/>
    <lineage>
        <taxon>Archaea</taxon>
        <taxon>Methanobacteriati</taxon>
        <taxon>Methanobacteriota</taxon>
        <taxon>candidate division MSBL1</taxon>
    </lineage>
</organism>
<dbReference type="GO" id="GO:0016491">
    <property type="term" value="F:oxidoreductase activity"/>
    <property type="evidence" value="ECO:0007669"/>
    <property type="project" value="UniProtKB-KW"/>
</dbReference>
<dbReference type="PATRIC" id="fig|1698273.3.peg.821"/>
<name>A0A133V3E6_9EURY</name>
<dbReference type="InterPro" id="IPR023753">
    <property type="entry name" value="FAD/NAD-binding_dom"/>
</dbReference>
<sequence length="93" mass="10187">MEFILPEETKEIPVEEGKLYDLIIIGAGPAGMTAAVYAARKKLDTLVISKDVGGQPLLTSSIENYMGYQGIGTELAHSSFRMMTSAFRPRYSL</sequence>
<dbReference type="Proteomes" id="UP000070400">
    <property type="component" value="Unassembled WGS sequence"/>
</dbReference>
<feature type="domain" description="FAD/NAD(P)-binding" evidence="3">
    <location>
        <begin position="20"/>
        <end position="67"/>
    </location>
</feature>
<dbReference type="EMBL" id="LHXX01000074">
    <property type="protein sequence ID" value="KXB00960.1"/>
    <property type="molecule type" value="Genomic_DNA"/>
</dbReference>